<evidence type="ECO:0000313" key="9">
    <source>
        <dbReference type="Proteomes" id="UP000653578"/>
    </source>
</evidence>
<keyword evidence="9" id="KW-1185">Reference proteome</keyword>
<keyword evidence="4" id="KW-0597">Phosphoprotein</keyword>
<dbReference type="RefSeq" id="WP_171636618.1">
    <property type="nucleotide sequence ID" value="NZ_WHNY01000082.1"/>
</dbReference>
<feature type="region of interest" description="Disordered" evidence="5">
    <location>
        <begin position="545"/>
        <end position="564"/>
    </location>
</feature>
<feature type="domain" description="Response regulatory" evidence="7">
    <location>
        <begin position="3"/>
        <end position="120"/>
    </location>
</feature>
<dbReference type="InterPro" id="IPR001789">
    <property type="entry name" value="Sig_transdc_resp-reg_receiver"/>
</dbReference>
<keyword evidence="2" id="KW-0238">DNA-binding</keyword>
<name>A0ABX1XKR1_9BACL</name>
<dbReference type="PROSITE" id="PS01124">
    <property type="entry name" value="HTH_ARAC_FAMILY_2"/>
    <property type="match status" value="1"/>
</dbReference>
<dbReference type="SMART" id="SM00342">
    <property type="entry name" value="HTH_ARAC"/>
    <property type="match status" value="1"/>
</dbReference>
<dbReference type="SUPFAM" id="SSF46689">
    <property type="entry name" value="Homeodomain-like"/>
    <property type="match status" value="2"/>
</dbReference>
<dbReference type="SMART" id="SM00448">
    <property type="entry name" value="REC"/>
    <property type="match status" value="1"/>
</dbReference>
<evidence type="ECO:0000259" key="7">
    <source>
        <dbReference type="PROSITE" id="PS50110"/>
    </source>
</evidence>
<feature type="compositionally biased region" description="Polar residues" evidence="5">
    <location>
        <begin position="545"/>
        <end position="558"/>
    </location>
</feature>
<dbReference type="PANTHER" id="PTHR43280">
    <property type="entry name" value="ARAC-FAMILY TRANSCRIPTIONAL REGULATOR"/>
    <property type="match status" value="1"/>
</dbReference>
<keyword evidence="1" id="KW-0805">Transcription regulation</keyword>
<evidence type="ECO:0000256" key="1">
    <source>
        <dbReference type="ARBA" id="ARBA00023015"/>
    </source>
</evidence>
<gene>
    <name evidence="8" type="ORF">GC096_33180</name>
</gene>
<sequence>MYRLLIVDDEPLIAEGLVELFQSMDNLDLDIYRAHHAAGALAITTQLRMDIVLTDIEMPRMNGIELAAEISRQWPKCRTIFLTGYNNFSYIQSSIRTGAIDYVLKTEGDEPIIAAVSKAIEQIAEEWNYDRLIDKAGLQLAAALPSLRKDYLLELLQGEPTSRKTRESAFNDLQVPLQPDQSVLLIAGRVDQWRGDLKQGDKALFHFSIHNIAEEYFSHSFQSVHVTLDPERFLWLIQPKSAMEGDEQQTVPLPNLSTYVLGLVETIQSSCKQYLKLQCSFVVSSEPCAWEQLPERMERLNLTFIRGLGLDTEMLLTERPSVEDGTQDVSIKVKRIQLLEQYLEHRDRTKFFQLYEDVMAAIQPSMQSGLALEVQYRLGAIFMSYMNRSGQLQYFAEILPLGKLFTMRELGSWSEVTHYFRSLAEVIFASKQSENDYESDEIVRRVHEYVSANLDKDLSLNRLADLVFLAPFYFSRLYKSKTGTSITDYIAELRIQKAKQLLLETSHKVADIGVMLGYFSPPYFTRFFKKATQLTPQEYRDTVKMSLSGTAAPDNSTTKGDDEW</sequence>
<evidence type="ECO:0000313" key="8">
    <source>
        <dbReference type="EMBL" id="NOU68874.1"/>
    </source>
</evidence>
<comment type="caution">
    <text evidence="8">The sequence shown here is derived from an EMBL/GenBank/DDBJ whole genome shotgun (WGS) entry which is preliminary data.</text>
</comment>
<dbReference type="Pfam" id="PF12833">
    <property type="entry name" value="HTH_18"/>
    <property type="match status" value="1"/>
</dbReference>
<evidence type="ECO:0000256" key="3">
    <source>
        <dbReference type="ARBA" id="ARBA00023163"/>
    </source>
</evidence>
<dbReference type="CDD" id="cd17536">
    <property type="entry name" value="REC_YesN-like"/>
    <property type="match status" value="1"/>
</dbReference>
<dbReference type="InterPro" id="IPR018062">
    <property type="entry name" value="HTH_AraC-typ_CS"/>
</dbReference>
<keyword evidence="3" id="KW-0804">Transcription</keyword>
<dbReference type="PROSITE" id="PS00041">
    <property type="entry name" value="HTH_ARAC_FAMILY_1"/>
    <property type="match status" value="1"/>
</dbReference>
<dbReference type="SUPFAM" id="SSF52172">
    <property type="entry name" value="CheY-like"/>
    <property type="match status" value="1"/>
</dbReference>
<proteinExistence type="predicted"/>
<dbReference type="Gene3D" id="3.40.50.2300">
    <property type="match status" value="1"/>
</dbReference>
<dbReference type="EMBL" id="WHNY01000082">
    <property type="protein sequence ID" value="NOU68874.1"/>
    <property type="molecule type" value="Genomic_DNA"/>
</dbReference>
<dbReference type="Gene3D" id="1.10.10.60">
    <property type="entry name" value="Homeodomain-like"/>
    <property type="match status" value="2"/>
</dbReference>
<dbReference type="PROSITE" id="PS50110">
    <property type="entry name" value="RESPONSE_REGULATORY"/>
    <property type="match status" value="1"/>
</dbReference>
<evidence type="ECO:0000256" key="5">
    <source>
        <dbReference type="SAM" id="MobiDB-lite"/>
    </source>
</evidence>
<reference evidence="8 9" key="1">
    <citation type="submission" date="2019-10" db="EMBL/GenBank/DDBJ databases">
        <title>Description of Paenibacillus humi sp. nov.</title>
        <authorList>
            <person name="Carlier A."/>
            <person name="Qi S."/>
        </authorList>
    </citation>
    <scope>NUCLEOTIDE SEQUENCE [LARGE SCALE GENOMIC DNA]</scope>
    <source>
        <strain evidence="8 9">LMG 31461</strain>
    </source>
</reference>
<feature type="domain" description="HTH araC/xylS-type" evidence="6">
    <location>
        <begin position="444"/>
        <end position="542"/>
    </location>
</feature>
<dbReference type="Pfam" id="PF00072">
    <property type="entry name" value="Response_reg"/>
    <property type="match status" value="1"/>
</dbReference>
<dbReference type="InterPro" id="IPR009057">
    <property type="entry name" value="Homeodomain-like_sf"/>
</dbReference>
<dbReference type="InterPro" id="IPR011006">
    <property type="entry name" value="CheY-like_superfamily"/>
</dbReference>
<evidence type="ECO:0000256" key="2">
    <source>
        <dbReference type="ARBA" id="ARBA00023125"/>
    </source>
</evidence>
<evidence type="ECO:0000256" key="4">
    <source>
        <dbReference type="PROSITE-ProRule" id="PRU00169"/>
    </source>
</evidence>
<dbReference type="PANTHER" id="PTHR43280:SF28">
    <property type="entry name" value="HTH-TYPE TRANSCRIPTIONAL ACTIVATOR RHAS"/>
    <property type="match status" value="1"/>
</dbReference>
<organism evidence="8 9">
    <name type="scientific">Paenibacillus plantarum</name>
    <dbReference type="NCBI Taxonomy" id="2654975"/>
    <lineage>
        <taxon>Bacteria</taxon>
        <taxon>Bacillati</taxon>
        <taxon>Bacillota</taxon>
        <taxon>Bacilli</taxon>
        <taxon>Bacillales</taxon>
        <taxon>Paenibacillaceae</taxon>
        <taxon>Paenibacillus</taxon>
    </lineage>
</organism>
<feature type="modified residue" description="4-aspartylphosphate" evidence="4">
    <location>
        <position position="55"/>
    </location>
</feature>
<evidence type="ECO:0000259" key="6">
    <source>
        <dbReference type="PROSITE" id="PS01124"/>
    </source>
</evidence>
<dbReference type="InterPro" id="IPR018060">
    <property type="entry name" value="HTH_AraC"/>
</dbReference>
<dbReference type="Proteomes" id="UP000653578">
    <property type="component" value="Unassembled WGS sequence"/>
</dbReference>
<protein>
    <submittedName>
        <fullName evidence="8">Response regulator</fullName>
    </submittedName>
</protein>
<accession>A0ABX1XKR1</accession>